<dbReference type="InterPro" id="IPR051798">
    <property type="entry name" value="Class-II_PLP-Dep_Aminotrans"/>
</dbReference>
<proteinExistence type="inferred from homology"/>
<accession>A0A934SP03</accession>
<evidence type="ECO:0000256" key="1">
    <source>
        <dbReference type="ARBA" id="ARBA00001933"/>
    </source>
</evidence>
<dbReference type="InterPro" id="IPR015422">
    <property type="entry name" value="PyrdxlP-dep_Trfase_small"/>
</dbReference>
<comment type="cofactor">
    <cofactor evidence="1">
        <name>pyridoxal 5'-phosphate</name>
        <dbReference type="ChEBI" id="CHEBI:597326"/>
    </cofactor>
</comment>
<keyword evidence="7" id="KW-0808">Transferase</keyword>
<keyword evidence="7" id="KW-0032">Aminotransferase</keyword>
<sequence>MTIAPGFSLAEVRAGRSSVKWTRYAPDVIPLSVAEMDYQIAPEIAQTLIERVRASDFGYIDAPGPLSGAFATFADARWGWQVDPDRVRVTTDVSTAIVETLRYGIPPDGRVVINPPVYTAFYELIDEARANRVEVPLIHQDAAWSLDLAALERAFADGADAYLLCHPHNPLGLVFDERVLGEIARLAATYDVLVVSDEVHAPLTHPGVDFIPFLDVAAVHGARAVCVTSASKGWNLAGVKCALMVAGDARTLALLDSFPEEVTCRTSILGLHANVAAFATTGWLDETLDAVVANDRLLAELLAELLPAAVYHRPSASYLAWVDLRAFDLGEDPAAVLIETARVALNSGHKYGAAYDGFVRINLACDPEILREAIQRIAASIA</sequence>
<gene>
    <name evidence="7" type="ORF">IV501_14980</name>
</gene>
<dbReference type="Gene3D" id="3.90.1150.10">
    <property type="entry name" value="Aspartate Aminotransferase, domain 1"/>
    <property type="match status" value="1"/>
</dbReference>
<evidence type="ECO:0000256" key="2">
    <source>
        <dbReference type="ARBA" id="ARBA00012224"/>
    </source>
</evidence>
<dbReference type="PANTHER" id="PTHR43525">
    <property type="entry name" value="PROTEIN MALY"/>
    <property type="match status" value="1"/>
</dbReference>
<feature type="domain" description="Aminotransferase class I/classII large" evidence="6">
    <location>
        <begin position="27"/>
        <end position="377"/>
    </location>
</feature>
<dbReference type="GO" id="GO:0008483">
    <property type="term" value="F:transaminase activity"/>
    <property type="evidence" value="ECO:0007669"/>
    <property type="project" value="UniProtKB-KW"/>
</dbReference>
<comment type="caution">
    <text evidence="7">The sequence shown here is derived from an EMBL/GenBank/DDBJ whole genome shotgun (WGS) entry which is preliminary data.</text>
</comment>
<evidence type="ECO:0000313" key="7">
    <source>
        <dbReference type="EMBL" id="MBK4348940.1"/>
    </source>
</evidence>
<dbReference type="SUPFAM" id="SSF53383">
    <property type="entry name" value="PLP-dependent transferases"/>
    <property type="match status" value="1"/>
</dbReference>
<evidence type="ECO:0000256" key="4">
    <source>
        <dbReference type="ARBA" id="ARBA00023239"/>
    </source>
</evidence>
<dbReference type="EC" id="4.4.1.13" evidence="2"/>
<evidence type="ECO:0000256" key="5">
    <source>
        <dbReference type="ARBA" id="ARBA00037974"/>
    </source>
</evidence>
<keyword evidence="4" id="KW-0456">Lyase</keyword>
<dbReference type="GO" id="GO:0030170">
    <property type="term" value="F:pyridoxal phosphate binding"/>
    <property type="evidence" value="ECO:0007669"/>
    <property type="project" value="InterPro"/>
</dbReference>
<dbReference type="InterPro" id="IPR004839">
    <property type="entry name" value="Aminotransferase_I/II_large"/>
</dbReference>
<evidence type="ECO:0000259" key="6">
    <source>
        <dbReference type="Pfam" id="PF00155"/>
    </source>
</evidence>
<dbReference type="Proteomes" id="UP000636458">
    <property type="component" value="Unassembled WGS sequence"/>
</dbReference>
<keyword evidence="3" id="KW-0663">Pyridoxal phosphate</keyword>
<dbReference type="EMBL" id="JAEPES010000006">
    <property type="protein sequence ID" value="MBK4348940.1"/>
    <property type="molecule type" value="Genomic_DNA"/>
</dbReference>
<dbReference type="Gene3D" id="3.40.640.10">
    <property type="entry name" value="Type I PLP-dependent aspartate aminotransferase-like (Major domain)"/>
    <property type="match status" value="1"/>
</dbReference>
<dbReference type="GO" id="GO:0047804">
    <property type="term" value="F:cysteine-S-conjugate beta-lyase activity"/>
    <property type="evidence" value="ECO:0007669"/>
    <property type="project" value="UniProtKB-EC"/>
</dbReference>
<name>A0A934SP03_9MICO</name>
<reference evidence="7" key="1">
    <citation type="submission" date="2021-01" db="EMBL/GenBank/DDBJ databases">
        <title>Lacisediminihabitans sp. nov. strain G11-30, isolated from Antarctic Soil.</title>
        <authorList>
            <person name="Li J."/>
        </authorList>
    </citation>
    <scope>NUCLEOTIDE SEQUENCE</scope>
    <source>
        <strain evidence="7">G11-30</strain>
    </source>
</reference>
<dbReference type="RefSeq" id="WP_200557144.1">
    <property type="nucleotide sequence ID" value="NZ_JAEPES010000006.1"/>
</dbReference>
<evidence type="ECO:0000256" key="3">
    <source>
        <dbReference type="ARBA" id="ARBA00022898"/>
    </source>
</evidence>
<protein>
    <recommendedName>
        <fullName evidence="2">cysteine-S-conjugate beta-lyase</fullName>
        <ecNumber evidence="2">4.4.1.13</ecNumber>
    </recommendedName>
</protein>
<dbReference type="InterPro" id="IPR015424">
    <property type="entry name" value="PyrdxlP-dep_Trfase"/>
</dbReference>
<organism evidence="7 8">
    <name type="scientific">Lacisediminihabitans changchengi</name>
    <dbReference type="NCBI Taxonomy" id="2787634"/>
    <lineage>
        <taxon>Bacteria</taxon>
        <taxon>Bacillati</taxon>
        <taxon>Actinomycetota</taxon>
        <taxon>Actinomycetes</taxon>
        <taxon>Micrococcales</taxon>
        <taxon>Microbacteriaceae</taxon>
        <taxon>Lacisediminihabitans</taxon>
    </lineage>
</organism>
<keyword evidence="8" id="KW-1185">Reference proteome</keyword>
<comment type="similarity">
    <text evidence="5">Belongs to the class-II pyridoxal-phosphate-dependent aminotransferase family. MalY/PatB cystathionine beta-lyase subfamily.</text>
</comment>
<dbReference type="AlphaFoldDB" id="A0A934SP03"/>
<evidence type="ECO:0000313" key="8">
    <source>
        <dbReference type="Proteomes" id="UP000636458"/>
    </source>
</evidence>
<dbReference type="PANTHER" id="PTHR43525:SF2">
    <property type="entry name" value="CYSTATHIONINE BETA-LYASE-RELATED"/>
    <property type="match status" value="1"/>
</dbReference>
<dbReference type="Pfam" id="PF00155">
    <property type="entry name" value="Aminotran_1_2"/>
    <property type="match status" value="1"/>
</dbReference>
<dbReference type="CDD" id="cd00609">
    <property type="entry name" value="AAT_like"/>
    <property type="match status" value="1"/>
</dbReference>
<dbReference type="InterPro" id="IPR015421">
    <property type="entry name" value="PyrdxlP-dep_Trfase_major"/>
</dbReference>